<dbReference type="PROSITE" id="PS51257">
    <property type="entry name" value="PROKAR_LIPOPROTEIN"/>
    <property type="match status" value="1"/>
</dbReference>
<evidence type="ECO:0000313" key="1">
    <source>
        <dbReference type="EMBL" id="KAH3848232.1"/>
    </source>
</evidence>
<evidence type="ECO:0000313" key="2">
    <source>
        <dbReference type="Proteomes" id="UP000828390"/>
    </source>
</evidence>
<dbReference type="InterPro" id="IPR026913">
    <property type="entry name" value="METTL24"/>
</dbReference>
<reference evidence="1" key="2">
    <citation type="submission" date="2020-11" db="EMBL/GenBank/DDBJ databases">
        <authorList>
            <person name="McCartney M.A."/>
            <person name="Auch B."/>
            <person name="Kono T."/>
            <person name="Mallez S."/>
            <person name="Becker A."/>
            <person name="Gohl D.M."/>
            <person name="Silverstein K.A.T."/>
            <person name="Koren S."/>
            <person name="Bechman K.B."/>
            <person name="Herman A."/>
            <person name="Abrahante J.E."/>
            <person name="Garbe J."/>
        </authorList>
    </citation>
    <scope>NUCLEOTIDE SEQUENCE</scope>
    <source>
        <strain evidence="1">Duluth1</strain>
        <tissue evidence="1">Whole animal</tissue>
    </source>
</reference>
<comment type="caution">
    <text evidence="1">The sequence shown here is derived from an EMBL/GenBank/DDBJ whole genome shotgun (WGS) entry which is preliminary data.</text>
</comment>
<proteinExistence type="predicted"/>
<name>A0A9D4L008_DREPO</name>
<dbReference type="EMBL" id="JAIWYP010000003">
    <property type="protein sequence ID" value="KAH3848232.1"/>
    <property type="molecule type" value="Genomic_DNA"/>
</dbReference>
<accession>A0A9D4L008</accession>
<sequence>MRSILKHAIMAASRRRRLLLYGGFLLALGVACLQVTYFSEGYRPLQVLTDAQSEARRLLKFITLYHYQCNVTMQGLNVTMWPVCLEKAGGLNLVLGGPRVMFSIGPSGDLSLERTLAVNFSYQVNIFHHQIVSPEQLGIVGNNTRVYRTIIVPNDPSDYGRNSYESQTVNNVFDVFKTDVLDVLKVDTLADMDHSHELIYYMVKDRLLANVRQLHFALYIDKVDDDYLYSWYRALYMLFHTAGFRLYHTTASDGLCLQVTLMESCVYFLSWTRDPGPDYFILYPPAIDGSDEFETDRLQDYMEDVKASCYKNLELSLPSVGSVSICLDKVEAQKHKPCQFIIFRGSGMEGSTTRLPDSRCTVTTLEVSLLSAVPPTFRVYQHSYERTVSDRVYLEDALQKYMQSTFTNLVLVDMGSHLWSFLTSLLDSGALYNVDQLMLNIHDLWGGHKAVETRRSFSELMRVEAYGFRKYKIGNDKLTFHSEAATNSGNVVINYLKTEAGRISE</sequence>
<organism evidence="1 2">
    <name type="scientific">Dreissena polymorpha</name>
    <name type="common">Zebra mussel</name>
    <name type="synonym">Mytilus polymorpha</name>
    <dbReference type="NCBI Taxonomy" id="45954"/>
    <lineage>
        <taxon>Eukaryota</taxon>
        <taxon>Metazoa</taxon>
        <taxon>Spiralia</taxon>
        <taxon>Lophotrochozoa</taxon>
        <taxon>Mollusca</taxon>
        <taxon>Bivalvia</taxon>
        <taxon>Autobranchia</taxon>
        <taxon>Heteroconchia</taxon>
        <taxon>Euheterodonta</taxon>
        <taxon>Imparidentia</taxon>
        <taxon>Neoheterodontei</taxon>
        <taxon>Myida</taxon>
        <taxon>Dreissenoidea</taxon>
        <taxon>Dreissenidae</taxon>
        <taxon>Dreissena</taxon>
    </lineage>
</organism>
<dbReference type="AlphaFoldDB" id="A0A9D4L008"/>
<reference evidence="1" key="1">
    <citation type="journal article" date="2019" name="bioRxiv">
        <title>The Genome of the Zebra Mussel, Dreissena polymorpha: A Resource for Invasive Species Research.</title>
        <authorList>
            <person name="McCartney M.A."/>
            <person name="Auch B."/>
            <person name="Kono T."/>
            <person name="Mallez S."/>
            <person name="Zhang Y."/>
            <person name="Obille A."/>
            <person name="Becker A."/>
            <person name="Abrahante J.E."/>
            <person name="Garbe J."/>
            <person name="Badalamenti J.P."/>
            <person name="Herman A."/>
            <person name="Mangelson H."/>
            <person name="Liachko I."/>
            <person name="Sullivan S."/>
            <person name="Sone E.D."/>
            <person name="Koren S."/>
            <person name="Silverstein K.A.T."/>
            <person name="Beckman K.B."/>
            <person name="Gohl D.M."/>
        </authorList>
    </citation>
    <scope>NUCLEOTIDE SEQUENCE</scope>
    <source>
        <strain evidence="1">Duluth1</strain>
        <tissue evidence="1">Whole animal</tissue>
    </source>
</reference>
<dbReference type="Proteomes" id="UP000828390">
    <property type="component" value="Unassembled WGS sequence"/>
</dbReference>
<dbReference type="PANTHER" id="PTHR32026">
    <property type="entry name" value="METHYLTRANSFERASE-LIKE PROTEIN 24"/>
    <property type="match status" value="1"/>
</dbReference>
<gene>
    <name evidence="1" type="ORF">DPMN_090591</name>
</gene>
<dbReference type="PANTHER" id="PTHR32026:SF10">
    <property type="entry name" value="METHYLTRANSFERASE-LIKE PROTEIN 24-RELATED"/>
    <property type="match status" value="1"/>
</dbReference>
<protein>
    <submittedName>
        <fullName evidence="1">Uncharacterized protein</fullName>
    </submittedName>
</protein>
<keyword evidence="2" id="KW-1185">Reference proteome</keyword>
<dbReference type="OrthoDB" id="6066778at2759"/>